<organism evidence="2 3">
    <name type="scientific">Eumeta variegata</name>
    <name type="common">Bagworm moth</name>
    <name type="synonym">Eumeta japonica</name>
    <dbReference type="NCBI Taxonomy" id="151549"/>
    <lineage>
        <taxon>Eukaryota</taxon>
        <taxon>Metazoa</taxon>
        <taxon>Ecdysozoa</taxon>
        <taxon>Arthropoda</taxon>
        <taxon>Hexapoda</taxon>
        <taxon>Insecta</taxon>
        <taxon>Pterygota</taxon>
        <taxon>Neoptera</taxon>
        <taxon>Endopterygota</taxon>
        <taxon>Lepidoptera</taxon>
        <taxon>Glossata</taxon>
        <taxon>Ditrysia</taxon>
        <taxon>Tineoidea</taxon>
        <taxon>Psychidae</taxon>
        <taxon>Oiketicinae</taxon>
        <taxon>Eumeta</taxon>
    </lineage>
</organism>
<feature type="region of interest" description="Disordered" evidence="1">
    <location>
        <begin position="65"/>
        <end position="93"/>
    </location>
</feature>
<name>A0A4C1VIE2_EUMVA</name>
<evidence type="ECO:0000256" key="1">
    <source>
        <dbReference type="SAM" id="MobiDB-lite"/>
    </source>
</evidence>
<dbReference type="AlphaFoldDB" id="A0A4C1VIE2"/>
<evidence type="ECO:0000313" key="2">
    <source>
        <dbReference type="EMBL" id="GBP38359.1"/>
    </source>
</evidence>
<proteinExistence type="predicted"/>
<comment type="caution">
    <text evidence="2">The sequence shown here is derived from an EMBL/GenBank/DDBJ whole genome shotgun (WGS) entry which is preliminary data.</text>
</comment>
<sequence length="406" mass="45150">MEAEGETRETAGVVEGHATRARDESISAPPARIIQVVRSLAYADDLQKQNRVHLTKKKVTRVPHYRHRTSGPKGIDRERSHTTNVLSPPIGGIAGSRISTPRLAIQGGVNDTPWAETGHSALTFSVKGVSSFMTGVRWISFAKALWNGTTRKQMQRIRQAESPLRDNKTLISKHPSEAIPRGAGDERAAVTLIRPGESNPAEVYFYRNSNSPVKYRMTTSLGKCQLFKAWTDDPDLNLRNRAHSPGPYSKWKRVRYGFRYISVAVGPRNPCLRETARGFTQTRDVGLEDKALRGDGVESVALAGPAADERRASLACPLFRPTYFYGLHAYTYKHSHPRIHPGCKHKAILTAENDCGDNGDFPRNIINLIMVGPVNGPLRARPRQCRPRVVIVASGRRHATRRAVLY</sequence>
<protein>
    <submittedName>
        <fullName evidence="2">Uncharacterized protein</fullName>
    </submittedName>
</protein>
<dbReference type="EMBL" id="BGZK01000347">
    <property type="protein sequence ID" value="GBP38359.1"/>
    <property type="molecule type" value="Genomic_DNA"/>
</dbReference>
<accession>A0A4C1VIE2</accession>
<feature type="region of interest" description="Disordered" evidence="1">
    <location>
        <begin position="1"/>
        <end position="26"/>
    </location>
</feature>
<keyword evidence="3" id="KW-1185">Reference proteome</keyword>
<reference evidence="2 3" key="1">
    <citation type="journal article" date="2019" name="Commun. Biol.">
        <title>The bagworm genome reveals a unique fibroin gene that provides high tensile strength.</title>
        <authorList>
            <person name="Kono N."/>
            <person name="Nakamura H."/>
            <person name="Ohtoshi R."/>
            <person name="Tomita M."/>
            <person name="Numata K."/>
            <person name="Arakawa K."/>
        </authorList>
    </citation>
    <scope>NUCLEOTIDE SEQUENCE [LARGE SCALE GENOMIC DNA]</scope>
</reference>
<evidence type="ECO:0000313" key="3">
    <source>
        <dbReference type="Proteomes" id="UP000299102"/>
    </source>
</evidence>
<gene>
    <name evidence="2" type="ORF">EVAR_36311_1</name>
</gene>
<dbReference type="Proteomes" id="UP000299102">
    <property type="component" value="Unassembled WGS sequence"/>
</dbReference>